<dbReference type="CDD" id="cd06168">
    <property type="entry name" value="LSMD1"/>
    <property type="match status" value="1"/>
</dbReference>
<keyword evidence="3" id="KW-1185">Reference proteome</keyword>
<evidence type="ECO:0000259" key="1">
    <source>
        <dbReference type="SMART" id="SM00651"/>
    </source>
</evidence>
<reference evidence="2" key="1">
    <citation type="submission" date="2016-11" db="EMBL/GenBank/DDBJ databases">
        <title>The genome sequence of Colletotrichum cuscutae.</title>
        <authorList>
            <person name="Baroncelli R."/>
        </authorList>
    </citation>
    <scope>NUCLEOTIDE SEQUENCE</scope>
    <source>
        <strain evidence="2">IMI 304802</strain>
    </source>
</reference>
<gene>
    <name evidence="2" type="ORF">CCUS01_09067</name>
</gene>
<dbReference type="SMART" id="SM00651">
    <property type="entry name" value="Sm"/>
    <property type="match status" value="1"/>
</dbReference>
<evidence type="ECO:0000313" key="3">
    <source>
        <dbReference type="Proteomes" id="UP001239213"/>
    </source>
</evidence>
<dbReference type="InterPro" id="IPR050914">
    <property type="entry name" value="snRNP_SmB/NAA38-like"/>
</dbReference>
<proteinExistence type="predicted"/>
<sequence>MGARGHDALASTRGVFICAYRLGADVSGGAETSSACNHRQGNCSQLRRLCAIPSFTFTLFDAWKSNVQHCRQPVAMDKQEARDFLTSLLNKNLRVLATDGRMFLGQFKCTDPDRNVVLAHTYEYRQPSAQQRAEAAKKATEGITSVTMDMTSRYLGLVVVPGQYIVKIEVEEFTSQIGSRNPYADVVV</sequence>
<dbReference type="Proteomes" id="UP001239213">
    <property type="component" value="Unassembled WGS sequence"/>
</dbReference>
<dbReference type="InterPro" id="IPR034110">
    <property type="entry name" value="LSMD1_Sm"/>
</dbReference>
<dbReference type="AlphaFoldDB" id="A0AAI9XSQ1"/>
<feature type="domain" description="Sm" evidence="1">
    <location>
        <begin position="83"/>
        <end position="170"/>
    </location>
</feature>
<dbReference type="EMBL" id="MPDP01000275">
    <property type="protein sequence ID" value="KAK1458813.1"/>
    <property type="molecule type" value="Genomic_DNA"/>
</dbReference>
<name>A0AAI9XSQ1_9PEZI</name>
<comment type="caution">
    <text evidence="2">The sequence shown here is derived from an EMBL/GenBank/DDBJ whole genome shotgun (WGS) entry which is preliminary data.</text>
</comment>
<protein>
    <submittedName>
        <fullName evidence="2">LSM domain-containing protein</fullName>
    </submittedName>
</protein>
<dbReference type="Pfam" id="PF01423">
    <property type="entry name" value="LSM"/>
    <property type="match status" value="1"/>
</dbReference>
<dbReference type="Gene3D" id="2.30.30.100">
    <property type="match status" value="1"/>
</dbReference>
<evidence type="ECO:0000313" key="2">
    <source>
        <dbReference type="EMBL" id="KAK1458813.1"/>
    </source>
</evidence>
<dbReference type="GO" id="GO:0031417">
    <property type="term" value="C:NatC complex"/>
    <property type="evidence" value="ECO:0007669"/>
    <property type="project" value="InterPro"/>
</dbReference>
<dbReference type="SUPFAM" id="SSF50182">
    <property type="entry name" value="Sm-like ribonucleoproteins"/>
    <property type="match status" value="1"/>
</dbReference>
<dbReference type="InterPro" id="IPR001163">
    <property type="entry name" value="Sm_dom_euk/arc"/>
</dbReference>
<dbReference type="PANTHER" id="PTHR10701">
    <property type="entry name" value="SMALL NUCLEAR RIBONUCLEOPROTEIN-ASSOCIATED PROTEIN B AND N"/>
    <property type="match status" value="1"/>
</dbReference>
<organism evidence="2 3">
    <name type="scientific">Colletotrichum cuscutae</name>
    <dbReference type="NCBI Taxonomy" id="1209917"/>
    <lineage>
        <taxon>Eukaryota</taxon>
        <taxon>Fungi</taxon>
        <taxon>Dikarya</taxon>
        <taxon>Ascomycota</taxon>
        <taxon>Pezizomycotina</taxon>
        <taxon>Sordariomycetes</taxon>
        <taxon>Hypocreomycetidae</taxon>
        <taxon>Glomerellales</taxon>
        <taxon>Glomerellaceae</taxon>
        <taxon>Colletotrichum</taxon>
        <taxon>Colletotrichum acutatum species complex</taxon>
    </lineage>
</organism>
<dbReference type="InterPro" id="IPR010920">
    <property type="entry name" value="LSM_dom_sf"/>
</dbReference>
<accession>A0AAI9XSQ1</accession>
<dbReference type="PANTHER" id="PTHR10701:SF5">
    <property type="entry name" value="N-ALPHA-ACETYLTRANSFERASE 38, NATC AUXILIARY SUBUNIT"/>
    <property type="match status" value="1"/>
</dbReference>